<dbReference type="InterPro" id="IPR015020">
    <property type="entry name" value="Rv2525c-like_Glyco_Hydro-like"/>
</dbReference>
<dbReference type="Proteomes" id="UP000584867">
    <property type="component" value="Unassembled WGS sequence"/>
</dbReference>
<protein>
    <recommendedName>
        <fullName evidence="1">Rv2525c-like glycoside hydrolase-like domain-containing protein</fullName>
    </recommendedName>
</protein>
<dbReference type="AlphaFoldDB" id="A0A7W7ZPC5"/>
<dbReference type="RefSeq" id="WP_184254285.1">
    <property type="nucleotide sequence ID" value="NZ_JACHIO010000005.1"/>
</dbReference>
<organism evidence="2 3">
    <name type="scientific">Granulicella mallensis</name>
    <dbReference type="NCBI Taxonomy" id="940614"/>
    <lineage>
        <taxon>Bacteria</taxon>
        <taxon>Pseudomonadati</taxon>
        <taxon>Acidobacteriota</taxon>
        <taxon>Terriglobia</taxon>
        <taxon>Terriglobales</taxon>
        <taxon>Acidobacteriaceae</taxon>
        <taxon>Granulicella</taxon>
    </lineage>
</organism>
<proteinExistence type="predicted"/>
<comment type="caution">
    <text evidence="2">The sequence shown here is derived from an EMBL/GenBank/DDBJ whole genome shotgun (WGS) entry which is preliminary data.</text>
</comment>
<accession>A0A7W7ZPC5</accession>
<dbReference type="EMBL" id="JACHIO010000005">
    <property type="protein sequence ID" value="MBB5063267.1"/>
    <property type="molecule type" value="Genomic_DNA"/>
</dbReference>
<reference evidence="2 3" key="1">
    <citation type="submission" date="2020-08" db="EMBL/GenBank/DDBJ databases">
        <title>Genomic Encyclopedia of Type Strains, Phase IV (KMG-V): Genome sequencing to study the core and pangenomes of soil and plant-associated prokaryotes.</title>
        <authorList>
            <person name="Whitman W."/>
        </authorList>
    </citation>
    <scope>NUCLEOTIDE SEQUENCE [LARGE SCALE GENOMIC DNA]</scope>
    <source>
        <strain evidence="2 3">X5P3</strain>
    </source>
</reference>
<feature type="domain" description="Rv2525c-like glycoside hydrolase-like" evidence="1">
    <location>
        <begin position="100"/>
        <end position="211"/>
    </location>
</feature>
<dbReference type="SUPFAM" id="SSF51445">
    <property type="entry name" value="(Trans)glycosidases"/>
    <property type="match status" value="1"/>
</dbReference>
<sequence length="304" mass="32209">MRIVGLGILLGTMAVCGCSRGSGPAQSASSTPATSASAQSAVPVASSASADTQSLGFDRNDYPGDDTMAAMRKDFAFTGYWLTVPPGDDTNSWAGKRELLKQQGWGFLVLANGRLDAEILKAKKAGTTPADLGRKDAAVAVKAAQSEGFPKNTIVFLDQEEGGRLLDEQAAYLLGWTEAVAASDYRPGVYASGQRVQDDPGVWIDTVQDIRERVKKGGLHEVAIFDTQDQCPPAAGCTLKTKPLSEAGEPDLVAWQYSQSPRRPAITKSCAKTYASDGNCYAPGFPKVFLDMNVANSPDPSHGR</sequence>
<evidence type="ECO:0000313" key="2">
    <source>
        <dbReference type="EMBL" id="MBB5063267.1"/>
    </source>
</evidence>
<evidence type="ECO:0000259" key="1">
    <source>
        <dbReference type="Pfam" id="PF08924"/>
    </source>
</evidence>
<dbReference type="Pfam" id="PF08924">
    <property type="entry name" value="Rv2525c_GlyHyd-like"/>
    <property type="match status" value="1"/>
</dbReference>
<dbReference type="Gene3D" id="3.20.20.80">
    <property type="entry name" value="Glycosidases"/>
    <property type="match status" value="1"/>
</dbReference>
<evidence type="ECO:0000313" key="3">
    <source>
        <dbReference type="Proteomes" id="UP000584867"/>
    </source>
</evidence>
<dbReference type="PROSITE" id="PS51257">
    <property type="entry name" value="PROKAR_LIPOPROTEIN"/>
    <property type="match status" value="1"/>
</dbReference>
<dbReference type="InterPro" id="IPR017853">
    <property type="entry name" value="GH"/>
</dbReference>
<gene>
    <name evidence="2" type="ORF">HDF15_001607</name>
</gene>
<name>A0A7W7ZPC5_9BACT</name>